<dbReference type="Pfam" id="PF00188">
    <property type="entry name" value="CAP"/>
    <property type="match status" value="1"/>
</dbReference>
<feature type="compositionally biased region" description="Low complexity" evidence="1">
    <location>
        <begin position="138"/>
        <end position="194"/>
    </location>
</feature>
<evidence type="ECO:0000259" key="2">
    <source>
        <dbReference type="Pfam" id="PF00188"/>
    </source>
</evidence>
<accession>A0A7X0VU97</accession>
<keyword evidence="4" id="KW-1185">Reference proteome</keyword>
<dbReference type="EMBL" id="JACJVO010000009">
    <property type="protein sequence ID" value="MBB6730761.1"/>
    <property type="molecule type" value="Genomic_DNA"/>
</dbReference>
<protein>
    <submittedName>
        <fullName evidence="3">Serine protease</fullName>
    </submittedName>
</protein>
<dbReference type="Proteomes" id="UP000564644">
    <property type="component" value="Unassembled WGS sequence"/>
</dbReference>
<dbReference type="InterPro" id="IPR014044">
    <property type="entry name" value="CAP_dom"/>
</dbReference>
<evidence type="ECO:0000313" key="4">
    <source>
        <dbReference type="Proteomes" id="UP000564644"/>
    </source>
</evidence>
<keyword evidence="3" id="KW-0645">Protease</keyword>
<feature type="region of interest" description="Disordered" evidence="1">
    <location>
        <begin position="122"/>
        <end position="196"/>
    </location>
</feature>
<dbReference type="NCBIfam" id="TIGR02909">
    <property type="entry name" value="spore_YkwD"/>
    <property type="match status" value="1"/>
</dbReference>
<dbReference type="Gene3D" id="3.40.33.10">
    <property type="entry name" value="CAP"/>
    <property type="match status" value="1"/>
</dbReference>
<reference evidence="3 4" key="1">
    <citation type="submission" date="2020-08" db="EMBL/GenBank/DDBJ databases">
        <title>Cohnella phylogeny.</title>
        <authorList>
            <person name="Dunlap C."/>
        </authorList>
    </citation>
    <scope>NUCLEOTIDE SEQUENCE [LARGE SCALE GENOMIC DNA]</scope>
    <source>
        <strain evidence="3 4">CBP 2801</strain>
    </source>
</reference>
<dbReference type="InterPro" id="IPR014258">
    <property type="entry name" value="CAP_domain_YkwD-like"/>
</dbReference>
<dbReference type="AlphaFoldDB" id="A0A7X0VU97"/>
<feature type="compositionally biased region" description="Gly residues" evidence="1">
    <location>
        <begin position="122"/>
        <end position="137"/>
    </location>
</feature>
<name>A0A7X0VU97_9BACL</name>
<organism evidence="3 4">
    <name type="scientific">Cohnella zeiphila</name>
    <dbReference type="NCBI Taxonomy" id="2761120"/>
    <lineage>
        <taxon>Bacteria</taxon>
        <taxon>Bacillati</taxon>
        <taxon>Bacillota</taxon>
        <taxon>Bacilli</taxon>
        <taxon>Bacillales</taxon>
        <taxon>Paenibacillaceae</taxon>
        <taxon>Cohnella</taxon>
    </lineage>
</organism>
<dbReference type="PANTHER" id="PTHR31157">
    <property type="entry name" value="SCP DOMAIN-CONTAINING PROTEIN"/>
    <property type="match status" value="1"/>
</dbReference>
<dbReference type="CDD" id="cd05379">
    <property type="entry name" value="CAP_bacterial"/>
    <property type="match status" value="1"/>
</dbReference>
<evidence type="ECO:0000313" key="3">
    <source>
        <dbReference type="EMBL" id="MBB6730761.1"/>
    </source>
</evidence>
<proteinExistence type="predicted"/>
<feature type="domain" description="SCP" evidence="2">
    <location>
        <begin position="206"/>
        <end position="312"/>
    </location>
</feature>
<gene>
    <name evidence="3" type="ORF">H7C18_07565</name>
</gene>
<dbReference type="GO" id="GO:0008233">
    <property type="term" value="F:peptidase activity"/>
    <property type="evidence" value="ECO:0007669"/>
    <property type="project" value="UniProtKB-KW"/>
</dbReference>
<evidence type="ECO:0000256" key="1">
    <source>
        <dbReference type="SAM" id="MobiDB-lite"/>
    </source>
</evidence>
<dbReference type="GO" id="GO:0006508">
    <property type="term" value="P:proteolysis"/>
    <property type="evidence" value="ECO:0007669"/>
    <property type="project" value="UniProtKB-KW"/>
</dbReference>
<dbReference type="PANTHER" id="PTHR31157:SF1">
    <property type="entry name" value="SCP DOMAIN-CONTAINING PROTEIN"/>
    <property type="match status" value="1"/>
</dbReference>
<dbReference type="SUPFAM" id="SSF55797">
    <property type="entry name" value="PR-1-like"/>
    <property type="match status" value="1"/>
</dbReference>
<comment type="caution">
    <text evidence="3">The sequence shown here is derived from an EMBL/GenBank/DDBJ whole genome shotgun (WGS) entry which is preliminary data.</text>
</comment>
<keyword evidence="3" id="KW-0378">Hydrolase</keyword>
<dbReference type="InterPro" id="IPR035940">
    <property type="entry name" value="CAP_sf"/>
</dbReference>
<sequence length="318" mass="31389">MASAQTTSAPQNSQSAGSQLSYNDLSQLAGQYGIDLQSVLKQVQGQAGTGTGSNAGSGFDLGSILGSGNGSGLDLGSLLGSGSGKNLDLGSLLGGSGGKGLDLGSILGSGSGYGYGSGYGSGSHAGSGSNTGSGSNAGTGSDQSGSGNSGSYDNGSGSGSSSSGGSSSDSGKTSSGSGSTSGNTSGSASGSNSGVTQSDYASQVVTLVNQERAKQGLSALKTDSKLTSVALAKAKDMYNNNYFDHNSPTYGSPFDMMKQFGVSYSYAGENIAKGQRDPQEVMTAWMNSAGHKANILNVNYKSIGVAYYNGEWVQEFTG</sequence>